<dbReference type="Gene3D" id="1.25.10.10">
    <property type="entry name" value="Leucine-rich Repeat Variant"/>
    <property type="match status" value="1"/>
</dbReference>
<feature type="region of interest" description="Disordered" evidence="1">
    <location>
        <begin position="32"/>
        <end position="60"/>
    </location>
</feature>
<evidence type="ECO:0000256" key="1">
    <source>
        <dbReference type="SAM" id="MobiDB-lite"/>
    </source>
</evidence>
<organism evidence="2 3">
    <name type="scientific">Lactuca sativa</name>
    <name type="common">Garden lettuce</name>
    <dbReference type="NCBI Taxonomy" id="4236"/>
    <lineage>
        <taxon>Eukaryota</taxon>
        <taxon>Viridiplantae</taxon>
        <taxon>Streptophyta</taxon>
        <taxon>Embryophyta</taxon>
        <taxon>Tracheophyta</taxon>
        <taxon>Spermatophyta</taxon>
        <taxon>Magnoliopsida</taxon>
        <taxon>eudicotyledons</taxon>
        <taxon>Gunneridae</taxon>
        <taxon>Pentapetalae</taxon>
        <taxon>asterids</taxon>
        <taxon>campanulids</taxon>
        <taxon>Asterales</taxon>
        <taxon>Asteraceae</taxon>
        <taxon>Cichorioideae</taxon>
        <taxon>Cichorieae</taxon>
        <taxon>Lactucinae</taxon>
        <taxon>Lactuca</taxon>
    </lineage>
</organism>
<proteinExistence type="predicted"/>
<evidence type="ECO:0000313" key="2">
    <source>
        <dbReference type="EMBL" id="KAJ0195300.1"/>
    </source>
</evidence>
<accession>A0A9R1UYX2</accession>
<protein>
    <submittedName>
        <fullName evidence="2">Uncharacterized protein</fullName>
    </submittedName>
</protein>
<dbReference type="Proteomes" id="UP000235145">
    <property type="component" value="Unassembled WGS sequence"/>
</dbReference>
<evidence type="ECO:0000313" key="3">
    <source>
        <dbReference type="Proteomes" id="UP000235145"/>
    </source>
</evidence>
<dbReference type="InterPro" id="IPR011989">
    <property type="entry name" value="ARM-like"/>
</dbReference>
<comment type="caution">
    <text evidence="2">The sequence shown here is derived from an EMBL/GenBank/DDBJ whole genome shotgun (WGS) entry which is preliminary data.</text>
</comment>
<keyword evidence="3" id="KW-1185">Reference proteome</keyword>
<reference evidence="2 3" key="1">
    <citation type="journal article" date="2017" name="Nat. Commun.">
        <title>Genome assembly with in vitro proximity ligation data and whole-genome triplication in lettuce.</title>
        <authorList>
            <person name="Reyes-Chin-Wo S."/>
            <person name="Wang Z."/>
            <person name="Yang X."/>
            <person name="Kozik A."/>
            <person name="Arikit S."/>
            <person name="Song C."/>
            <person name="Xia L."/>
            <person name="Froenicke L."/>
            <person name="Lavelle D.O."/>
            <person name="Truco M.J."/>
            <person name="Xia R."/>
            <person name="Zhu S."/>
            <person name="Xu C."/>
            <person name="Xu H."/>
            <person name="Xu X."/>
            <person name="Cox K."/>
            <person name="Korf I."/>
            <person name="Meyers B.C."/>
            <person name="Michelmore R.W."/>
        </authorList>
    </citation>
    <scope>NUCLEOTIDE SEQUENCE [LARGE SCALE GENOMIC DNA]</scope>
    <source>
        <strain evidence="3">cv. Salinas</strain>
        <tissue evidence="2">Seedlings</tissue>
    </source>
</reference>
<sequence length="213" mass="24108">MAEILEDEMVKYLPYVVPLAFSSCNLDDGFADKIDDSDEDEDPNGFSAVSSDDESQDEPRVQRINIRTGVLDEKAATTQALGVLAFHTKSAYESFFLNVDTLTAAHVCLQCHDDGESQTKQILDKFIYHYCESLVGFLYMYKLVELTMALLWQNSVCQKVKSNIDIEDDDHIHEHSEMLMDAITDLLPAFSKAMGSDFAPFFEPLFDPLMDFM</sequence>
<name>A0A9R1UYX2_LACSA</name>
<gene>
    <name evidence="2" type="ORF">LSAT_V11C700372450</name>
</gene>
<dbReference type="EMBL" id="NBSK02000007">
    <property type="protein sequence ID" value="KAJ0195300.1"/>
    <property type="molecule type" value="Genomic_DNA"/>
</dbReference>
<dbReference type="AlphaFoldDB" id="A0A9R1UYX2"/>